<dbReference type="EC" id="2.5.1.18" evidence="1"/>
<dbReference type="InterPro" id="IPR010987">
    <property type="entry name" value="Glutathione-S-Trfase_C-like"/>
</dbReference>
<dbReference type="AlphaFoldDB" id="A0A914E6E9"/>
<name>A0A914E6E9_9BILA</name>
<organism evidence="7 8">
    <name type="scientific">Acrobeloides nanus</name>
    <dbReference type="NCBI Taxonomy" id="290746"/>
    <lineage>
        <taxon>Eukaryota</taxon>
        <taxon>Metazoa</taxon>
        <taxon>Ecdysozoa</taxon>
        <taxon>Nematoda</taxon>
        <taxon>Chromadorea</taxon>
        <taxon>Rhabditida</taxon>
        <taxon>Tylenchina</taxon>
        <taxon>Cephalobomorpha</taxon>
        <taxon>Cephaloboidea</taxon>
        <taxon>Cephalobidae</taxon>
        <taxon>Acrobeloides</taxon>
    </lineage>
</organism>
<dbReference type="PROSITE" id="PS50404">
    <property type="entry name" value="GST_NTER"/>
    <property type="match status" value="1"/>
</dbReference>
<dbReference type="SUPFAM" id="SSF52833">
    <property type="entry name" value="Thioredoxin-like"/>
    <property type="match status" value="1"/>
</dbReference>
<proteinExistence type="inferred from homology"/>
<dbReference type="Gene3D" id="3.40.30.10">
    <property type="entry name" value="Glutaredoxin"/>
    <property type="match status" value="1"/>
</dbReference>
<evidence type="ECO:0000256" key="1">
    <source>
        <dbReference type="ARBA" id="ARBA00012452"/>
    </source>
</evidence>
<dbReference type="Pfam" id="PF13417">
    <property type="entry name" value="GST_N_3"/>
    <property type="match status" value="1"/>
</dbReference>
<dbReference type="InterPro" id="IPR004046">
    <property type="entry name" value="GST_C"/>
</dbReference>
<dbReference type="SFLD" id="SFLDS00019">
    <property type="entry name" value="Glutathione_Transferase_(cytos"/>
    <property type="match status" value="1"/>
</dbReference>
<dbReference type="InterPro" id="IPR040079">
    <property type="entry name" value="Glutathione_S-Trfase"/>
</dbReference>
<dbReference type="WBParaSite" id="ACRNAN_scaffold5902.g19532.t1">
    <property type="protein sequence ID" value="ACRNAN_scaffold5902.g19532.t1"/>
    <property type="gene ID" value="ACRNAN_scaffold5902.g19532"/>
</dbReference>
<dbReference type="Proteomes" id="UP000887540">
    <property type="component" value="Unplaced"/>
</dbReference>
<evidence type="ECO:0000259" key="5">
    <source>
        <dbReference type="PROSITE" id="PS50404"/>
    </source>
</evidence>
<evidence type="ECO:0000313" key="7">
    <source>
        <dbReference type="Proteomes" id="UP000887540"/>
    </source>
</evidence>
<accession>A0A914E6E9</accession>
<evidence type="ECO:0000313" key="8">
    <source>
        <dbReference type="WBParaSite" id="ACRNAN_scaffold5902.g19532.t1"/>
    </source>
</evidence>
<dbReference type="InterPro" id="IPR036282">
    <property type="entry name" value="Glutathione-S-Trfase_C_sf"/>
</dbReference>
<keyword evidence="7" id="KW-1185">Reference proteome</keyword>
<evidence type="ECO:0000256" key="2">
    <source>
        <dbReference type="ARBA" id="ARBA00022679"/>
    </source>
</evidence>
<dbReference type="InterPro" id="IPR004045">
    <property type="entry name" value="Glutathione_S-Trfase_N"/>
</dbReference>
<protein>
    <recommendedName>
        <fullName evidence="1">glutathione transferase</fullName>
        <ecNumber evidence="1">2.5.1.18</ecNumber>
    </recommendedName>
</protein>
<dbReference type="GO" id="GO:0004364">
    <property type="term" value="F:glutathione transferase activity"/>
    <property type="evidence" value="ECO:0007669"/>
    <property type="project" value="UniProtKB-EC"/>
</dbReference>
<evidence type="ECO:0000256" key="3">
    <source>
        <dbReference type="ARBA" id="ARBA00038317"/>
    </source>
</evidence>
<feature type="domain" description="GST C-terminal" evidence="6">
    <location>
        <begin position="96"/>
        <end position="235"/>
    </location>
</feature>
<comment type="similarity">
    <text evidence="3">Belongs to the GST superfamily. Sigma family.</text>
</comment>
<evidence type="ECO:0000259" key="6">
    <source>
        <dbReference type="PROSITE" id="PS50405"/>
    </source>
</evidence>
<dbReference type="PANTHER" id="PTHR11571:SF224">
    <property type="entry name" value="HEMATOPOIETIC PROSTAGLANDIN D SYNTHASE"/>
    <property type="match status" value="1"/>
</dbReference>
<dbReference type="InterPro" id="IPR036249">
    <property type="entry name" value="Thioredoxin-like_sf"/>
</dbReference>
<evidence type="ECO:0000256" key="4">
    <source>
        <dbReference type="ARBA" id="ARBA00047960"/>
    </source>
</evidence>
<dbReference type="InterPro" id="IPR050213">
    <property type="entry name" value="GST_superfamily"/>
</dbReference>
<keyword evidence="2" id="KW-0808">Transferase</keyword>
<feature type="domain" description="GST N-terminal" evidence="5">
    <location>
        <begin position="1"/>
        <end position="94"/>
    </location>
</feature>
<sequence>MVSLVIGINIDAAELDYIISVGTSYRTNYKQRHKLTQAIVRKSSYNRTMDEMATSYHTKTPYGHIPILFIDGKKSLAESRPIARYIAKEHNLAGKDNFEQERLNSIVDYLLDWFRNVFPYCLTKMGFKTYQDFLHLKKSDGLDAIVDQLYKEQWLPNIQQELPILENLVKDSTTGFLSKDGVTWADFFVAEFIHSFQQIDPEIQKKHPELISYKNRVYELSEIKEYVATRKNDFL</sequence>
<reference evidence="8" key="1">
    <citation type="submission" date="2022-11" db="UniProtKB">
        <authorList>
            <consortium name="WormBaseParasite"/>
        </authorList>
    </citation>
    <scope>IDENTIFICATION</scope>
</reference>
<comment type="catalytic activity">
    <reaction evidence="4">
        <text>RX + glutathione = an S-substituted glutathione + a halide anion + H(+)</text>
        <dbReference type="Rhea" id="RHEA:16437"/>
        <dbReference type="ChEBI" id="CHEBI:15378"/>
        <dbReference type="ChEBI" id="CHEBI:16042"/>
        <dbReference type="ChEBI" id="CHEBI:17792"/>
        <dbReference type="ChEBI" id="CHEBI:57925"/>
        <dbReference type="ChEBI" id="CHEBI:90779"/>
        <dbReference type="EC" id="2.5.1.18"/>
    </reaction>
</comment>
<dbReference type="PANTHER" id="PTHR11571">
    <property type="entry name" value="GLUTATHIONE S-TRANSFERASE"/>
    <property type="match status" value="1"/>
</dbReference>
<dbReference type="Pfam" id="PF14497">
    <property type="entry name" value="GST_C_3"/>
    <property type="match status" value="1"/>
</dbReference>
<dbReference type="SUPFAM" id="SSF47616">
    <property type="entry name" value="GST C-terminal domain-like"/>
    <property type="match status" value="1"/>
</dbReference>
<dbReference type="Gene3D" id="1.20.1050.10">
    <property type="match status" value="1"/>
</dbReference>
<dbReference type="PROSITE" id="PS50405">
    <property type="entry name" value="GST_CTER"/>
    <property type="match status" value="1"/>
</dbReference>
<dbReference type="GO" id="GO:0006749">
    <property type="term" value="P:glutathione metabolic process"/>
    <property type="evidence" value="ECO:0007669"/>
    <property type="project" value="TreeGrafter"/>
</dbReference>